<dbReference type="Proteomes" id="UP000826656">
    <property type="component" value="Unassembled WGS sequence"/>
</dbReference>
<reference evidence="1 2" key="1">
    <citation type="journal article" date="2021" name="bioRxiv">
        <title>Chromosome-scale and haplotype-resolved genome assembly of a tetraploid potato cultivar.</title>
        <authorList>
            <person name="Sun H."/>
            <person name="Jiao W.-B."/>
            <person name="Krause K."/>
            <person name="Campoy J.A."/>
            <person name="Goel M."/>
            <person name="Folz-Donahue K."/>
            <person name="Kukat C."/>
            <person name="Huettel B."/>
            <person name="Schneeberger K."/>
        </authorList>
    </citation>
    <scope>NUCLEOTIDE SEQUENCE [LARGE SCALE GENOMIC DNA]</scope>
    <source>
        <strain evidence="1">SolTubOtavaFocal</strain>
        <tissue evidence="1">Leaves</tissue>
    </source>
</reference>
<keyword evidence="2" id="KW-1185">Reference proteome</keyword>
<accession>A0ABQ7W923</accession>
<evidence type="ECO:0000313" key="2">
    <source>
        <dbReference type="Proteomes" id="UP000826656"/>
    </source>
</evidence>
<evidence type="ECO:0000313" key="1">
    <source>
        <dbReference type="EMBL" id="KAH0776297.1"/>
    </source>
</evidence>
<proteinExistence type="predicted"/>
<dbReference type="EMBL" id="JAIVGD010000003">
    <property type="protein sequence ID" value="KAH0776297.1"/>
    <property type="molecule type" value="Genomic_DNA"/>
</dbReference>
<protein>
    <submittedName>
        <fullName evidence="1">Uncharacterized protein</fullName>
    </submittedName>
</protein>
<organism evidence="1 2">
    <name type="scientific">Solanum tuberosum</name>
    <name type="common">Potato</name>
    <dbReference type="NCBI Taxonomy" id="4113"/>
    <lineage>
        <taxon>Eukaryota</taxon>
        <taxon>Viridiplantae</taxon>
        <taxon>Streptophyta</taxon>
        <taxon>Embryophyta</taxon>
        <taxon>Tracheophyta</taxon>
        <taxon>Spermatophyta</taxon>
        <taxon>Magnoliopsida</taxon>
        <taxon>eudicotyledons</taxon>
        <taxon>Gunneridae</taxon>
        <taxon>Pentapetalae</taxon>
        <taxon>asterids</taxon>
        <taxon>lamiids</taxon>
        <taxon>Solanales</taxon>
        <taxon>Solanaceae</taxon>
        <taxon>Solanoideae</taxon>
        <taxon>Solaneae</taxon>
        <taxon>Solanum</taxon>
    </lineage>
</organism>
<sequence length="62" mass="7099">MVSVLWNLEYCLQSQSDPDEPKMVVEQKANDAYAMHTKLLTVAEKGKESEEHTTLRLLTKGY</sequence>
<name>A0ABQ7W923_SOLTU</name>
<comment type="caution">
    <text evidence="1">The sequence shown here is derived from an EMBL/GenBank/DDBJ whole genome shotgun (WGS) entry which is preliminary data.</text>
</comment>
<gene>
    <name evidence="1" type="ORF">KY290_007708</name>
</gene>